<name>A0A4V1RJE9_9ACTN</name>
<dbReference type="Proteomes" id="UP000291838">
    <property type="component" value="Unassembled WGS sequence"/>
</dbReference>
<dbReference type="RefSeq" id="WP_129479300.1">
    <property type="nucleotide sequence ID" value="NZ_SDWS01000013.1"/>
</dbReference>
<comment type="caution">
    <text evidence="2">The sequence shown here is derived from an EMBL/GenBank/DDBJ whole genome shotgun (WGS) entry which is preliminary data.</text>
</comment>
<dbReference type="OrthoDB" id="626916at2"/>
<keyword evidence="3" id="KW-1185">Reference proteome</keyword>
<keyword evidence="1" id="KW-0472">Membrane</keyword>
<organism evidence="2 3">
    <name type="scientific">Nocardioides glacieisoli</name>
    <dbReference type="NCBI Taxonomy" id="1168730"/>
    <lineage>
        <taxon>Bacteria</taxon>
        <taxon>Bacillati</taxon>
        <taxon>Actinomycetota</taxon>
        <taxon>Actinomycetes</taxon>
        <taxon>Propionibacteriales</taxon>
        <taxon>Nocardioidaceae</taxon>
        <taxon>Nocardioides</taxon>
    </lineage>
</organism>
<sequence>MPDVTSHGSLDDIVRRGRQLRRRRVAGAMAASAGLVAAGAIAVVGTPSGADPDTAGDVATGPSASTQQLLTPGLADAISACVARGSADGGPSGVMAESQPVAGDRDDTSALLVWRGAQDWVTCSPYRDGTTWSADRRQSVGTFPLDDGDLQRVATAELSLSSGGIRGEGATNDRVLQLGWVRGDVERLVVDTTTSAVDATIVGDRFLAWVPAEPPFVTDIDNGTQTNASVVTLMAYDRAGDLIGTSPGW</sequence>
<dbReference type="AlphaFoldDB" id="A0A4V1RJE9"/>
<accession>A0A4V1RJE9</accession>
<proteinExistence type="predicted"/>
<evidence type="ECO:0000313" key="3">
    <source>
        <dbReference type="Proteomes" id="UP000291838"/>
    </source>
</evidence>
<dbReference type="EMBL" id="SDWS01000013">
    <property type="protein sequence ID" value="RYB88542.1"/>
    <property type="molecule type" value="Genomic_DNA"/>
</dbReference>
<reference evidence="2 3" key="1">
    <citation type="submission" date="2019-01" db="EMBL/GenBank/DDBJ databases">
        <title>Novel species of Nocardioides.</title>
        <authorList>
            <person name="Liu Q."/>
            <person name="Xin Y.-H."/>
        </authorList>
    </citation>
    <scope>NUCLEOTIDE SEQUENCE [LARGE SCALE GENOMIC DNA]</scope>
    <source>
        <strain evidence="2 3">HLT3-15</strain>
    </source>
</reference>
<keyword evidence="1" id="KW-0812">Transmembrane</keyword>
<keyword evidence="1" id="KW-1133">Transmembrane helix</keyword>
<evidence type="ECO:0000313" key="2">
    <source>
        <dbReference type="EMBL" id="RYB88542.1"/>
    </source>
</evidence>
<feature type="transmembrane region" description="Helical" evidence="1">
    <location>
        <begin position="25"/>
        <end position="45"/>
    </location>
</feature>
<gene>
    <name evidence="2" type="ORF">EUA06_20635</name>
</gene>
<protein>
    <submittedName>
        <fullName evidence="2">Uncharacterized protein</fullName>
    </submittedName>
</protein>
<evidence type="ECO:0000256" key="1">
    <source>
        <dbReference type="SAM" id="Phobius"/>
    </source>
</evidence>